<sequence>MATTKLLVLGSVRDLGQAHGYQVRRDLEDKGVHVWAKIQQGSIYHALRKLAGDGLLQVAAEGIHSSVGPARTEYVITPAGEAAYFALIADALSSLTGDIGYTIAGIGCMSDLPRARVLELLRRRVEAYTAWRAEVVGVYEASDGDWMHHVEAIRLWAHTADSAITWTEDLIGRLENGEYTFVDD</sequence>
<dbReference type="PANTHER" id="PTHR33169:SF14">
    <property type="entry name" value="TRANSCRIPTIONAL REGULATOR RV3488"/>
    <property type="match status" value="1"/>
</dbReference>
<dbReference type="InterPro" id="IPR052509">
    <property type="entry name" value="Metal_resp_DNA-bind_regulator"/>
</dbReference>
<name>A0A4R2QU39_9PSEU</name>
<proteinExistence type="predicted"/>
<feature type="domain" description="Transcription regulator PadR N-terminal" evidence="1">
    <location>
        <begin position="9"/>
        <end position="83"/>
    </location>
</feature>
<dbReference type="InterPro" id="IPR005149">
    <property type="entry name" value="Tscrpt_reg_PadR_N"/>
</dbReference>
<dbReference type="PANTHER" id="PTHR33169">
    <property type="entry name" value="PADR-FAMILY TRANSCRIPTIONAL REGULATOR"/>
    <property type="match status" value="1"/>
</dbReference>
<dbReference type="AlphaFoldDB" id="A0A4R2QU39"/>
<organism evidence="2 3">
    <name type="scientific">Tamaricihabitans halophyticus</name>
    <dbReference type="NCBI Taxonomy" id="1262583"/>
    <lineage>
        <taxon>Bacteria</taxon>
        <taxon>Bacillati</taxon>
        <taxon>Actinomycetota</taxon>
        <taxon>Actinomycetes</taxon>
        <taxon>Pseudonocardiales</taxon>
        <taxon>Pseudonocardiaceae</taxon>
        <taxon>Tamaricihabitans</taxon>
    </lineage>
</organism>
<protein>
    <submittedName>
        <fullName evidence="2">DNA-binding PadR family transcriptional regulator</fullName>
    </submittedName>
</protein>
<dbReference type="RefSeq" id="WP_165912939.1">
    <property type="nucleotide sequence ID" value="NZ_SLXQ01000004.1"/>
</dbReference>
<evidence type="ECO:0000313" key="2">
    <source>
        <dbReference type="EMBL" id="TCP53482.1"/>
    </source>
</evidence>
<dbReference type="InterPro" id="IPR036390">
    <property type="entry name" value="WH_DNA-bd_sf"/>
</dbReference>
<keyword evidence="3" id="KW-1185">Reference proteome</keyword>
<dbReference type="GO" id="GO:0003677">
    <property type="term" value="F:DNA binding"/>
    <property type="evidence" value="ECO:0007669"/>
    <property type="project" value="UniProtKB-KW"/>
</dbReference>
<dbReference type="InterPro" id="IPR036388">
    <property type="entry name" value="WH-like_DNA-bd_sf"/>
</dbReference>
<dbReference type="Proteomes" id="UP000294911">
    <property type="component" value="Unassembled WGS sequence"/>
</dbReference>
<gene>
    <name evidence="2" type="ORF">EV191_10449</name>
</gene>
<dbReference type="SUPFAM" id="SSF46785">
    <property type="entry name" value="Winged helix' DNA-binding domain"/>
    <property type="match status" value="1"/>
</dbReference>
<evidence type="ECO:0000313" key="3">
    <source>
        <dbReference type="Proteomes" id="UP000294911"/>
    </source>
</evidence>
<dbReference type="Pfam" id="PF03551">
    <property type="entry name" value="PadR"/>
    <property type="match status" value="1"/>
</dbReference>
<comment type="caution">
    <text evidence="2">The sequence shown here is derived from an EMBL/GenBank/DDBJ whole genome shotgun (WGS) entry which is preliminary data.</text>
</comment>
<dbReference type="Gene3D" id="1.10.10.10">
    <property type="entry name" value="Winged helix-like DNA-binding domain superfamily/Winged helix DNA-binding domain"/>
    <property type="match status" value="1"/>
</dbReference>
<evidence type="ECO:0000259" key="1">
    <source>
        <dbReference type="Pfam" id="PF03551"/>
    </source>
</evidence>
<dbReference type="EMBL" id="SLXQ01000004">
    <property type="protein sequence ID" value="TCP53482.1"/>
    <property type="molecule type" value="Genomic_DNA"/>
</dbReference>
<keyword evidence="2" id="KW-0238">DNA-binding</keyword>
<accession>A0A4R2QU39</accession>
<reference evidence="2 3" key="1">
    <citation type="submission" date="2019-03" db="EMBL/GenBank/DDBJ databases">
        <title>Genomic Encyclopedia of Type Strains, Phase IV (KMG-IV): sequencing the most valuable type-strain genomes for metagenomic binning, comparative biology and taxonomic classification.</title>
        <authorList>
            <person name="Goeker M."/>
        </authorList>
    </citation>
    <scope>NUCLEOTIDE SEQUENCE [LARGE SCALE GENOMIC DNA]</scope>
    <source>
        <strain evidence="2 3">DSM 45765</strain>
    </source>
</reference>